<dbReference type="EMBL" id="GGEC01056121">
    <property type="protein sequence ID" value="MBX36605.1"/>
    <property type="molecule type" value="Transcribed_RNA"/>
</dbReference>
<reference evidence="1" key="1">
    <citation type="submission" date="2018-02" db="EMBL/GenBank/DDBJ databases">
        <title>Rhizophora mucronata_Transcriptome.</title>
        <authorList>
            <person name="Meera S.P."/>
            <person name="Sreeshan A."/>
            <person name="Augustine A."/>
        </authorList>
    </citation>
    <scope>NUCLEOTIDE SEQUENCE</scope>
    <source>
        <tissue evidence="1">Leaf</tissue>
    </source>
</reference>
<dbReference type="AlphaFoldDB" id="A0A2P2N2B4"/>
<proteinExistence type="predicted"/>
<organism evidence="1">
    <name type="scientific">Rhizophora mucronata</name>
    <name type="common">Asiatic mangrove</name>
    <dbReference type="NCBI Taxonomy" id="61149"/>
    <lineage>
        <taxon>Eukaryota</taxon>
        <taxon>Viridiplantae</taxon>
        <taxon>Streptophyta</taxon>
        <taxon>Embryophyta</taxon>
        <taxon>Tracheophyta</taxon>
        <taxon>Spermatophyta</taxon>
        <taxon>Magnoliopsida</taxon>
        <taxon>eudicotyledons</taxon>
        <taxon>Gunneridae</taxon>
        <taxon>Pentapetalae</taxon>
        <taxon>rosids</taxon>
        <taxon>fabids</taxon>
        <taxon>Malpighiales</taxon>
        <taxon>Rhizophoraceae</taxon>
        <taxon>Rhizophora</taxon>
    </lineage>
</organism>
<protein>
    <submittedName>
        <fullName evidence="1">Uncharacterized protein</fullName>
    </submittedName>
</protein>
<evidence type="ECO:0000313" key="1">
    <source>
        <dbReference type="EMBL" id="MBX36605.1"/>
    </source>
</evidence>
<name>A0A2P2N2B4_RHIMU</name>
<accession>A0A2P2N2B4</accession>
<sequence length="30" mass="3470">MLFLQIPASLYCHPSFSSYVVLCIVKLFYS</sequence>